<evidence type="ECO:0000313" key="5">
    <source>
        <dbReference type="EMBL" id="MBW3097909.1"/>
    </source>
</evidence>
<keyword evidence="1" id="KW-0805">Transcription regulation</keyword>
<protein>
    <submittedName>
        <fullName evidence="5">Helix-turn-helix transcriptional regulator</fullName>
    </submittedName>
</protein>
<keyword evidence="3" id="KW-0804">Transcription</keyword>
<dbReference type="EMBL" id="JAHWQX010000003">
    <property type="protein sequence ID" value="MBW3097909.1"/>
    <property type="molecule type" value="Genomic_DNA"/>
</dbReference>
<keyword evidence="2" id="KW-0238">DNA-binding</keyword>
<dbReference type="PROSITE" id="PS50043">
    <property type="entry name" value="HTH_LUXR_2"/>
    <property type="match status" value="1"/>
</dbReference>
<organism evidence="5 6">
    <name type="scientific">Pseudohoeflea coraliihabitans</name>
    <dbReference type="NCBI Taxonomy" id="2860393"/>
    <lineage>
        <taxon>Bacteria</taxon>
        <taxon>Pseudomonadati</taxon>
        <taxon>Pseudomonadota</taxon>
        <taxon>Alphaproteobacteria</taxon>
        <taxon>Hyphomicrobiales</taxon>
        <taxon>Rhizobiaceae</taxon>
        <taxon>Pseudohoeflea</taxon>
    </lineage>
</organism>
<gene>
    <name evidence="5" type="ORF">KY465_11520</name>
</gene>
<reference evidence="5" key="1">
    <citation type="submission" date="2021-07" db="EMBL/GenBank/DDBJ databases">
        <title>Pseudohoeflea marina sp. nov. a polyhydroxyalcanoate-producing bacterium.</title>
        <authorList>
            <person name="Zheng W."/>
            <person name="Yu S."/>
            <person name="Huang Y."/>
        </authorList>
    </citation>
    <scope>NUCLEOTIDE SEQUENCE</scope>
    <source>
        <strain evidence="5">DP4N28-3</strain>
    </source>
</reference>
<evidence type="ECO:0000313" key="6">
    <source>
        <dbReference type="Proteomes" id="UP001430804"/>
    </source>
</evidence>
<dbReference type="SMART" id="SM00421">
    <property type="entry name" value="HTH_LUXR"/>
    <property type="match status" value="1"/>
</dbReference>
<dbReference type="InterPro" id="IPR000792">
    <property type="entry name" value="Tscrpt_reg_LuxR_C"/>
</dbReference>
<accession>A0ABS6WPL3</accession>
<comment type="caution">
    <text evidence="5">The sequence shown here is derived from an EMBL/GenBank/DDBJ whole genome shotgun (WGS) entry which is preliminary data.</text>
</comment>
<evidence type="ECO:0000256" key="3">
    <source>
        <dbReference type="ARBA" id="ARBA00023163"/>
    </source>
</evidence>
<evidence type="ECO:0000256" key="2">
    <source>
        <dbReference type="ARBA" id="ARBA00023125"/>
    </source>
</evidence>
<dbReference type="PANTHER" id="PTHR44688">
    <property type="entry name" value="DNA-BINDING TRANSCRIPTIONAL ACTIVATOR DEVR_DOSR"/>
    <property type="match status" value="1"/>
</dbReference>
<evidence type="ECO:0000259" key="4">
    <source>
        <dbReference type="PROSITE" id="PS50043"/>
    </source>
</evidence>
<dbReference type="Pfam" id="PF00196">
    <property type="entry name" value="GerE"/>
    <property type="match status" value="1"/>
</dbReference>
<dbReference type="PANTHER" id="PTHR44688:SF16">
    <property type="entry name" value="DNA-BINDING TRANSCRIPTIONAL ACTIVATOR DEVR_DOSR"/>
    <property type="match status" value="1"/>
</dbReference>
<name>A0ABS6WPL3_9HYPH</name>
<proteinExistence type="predicted"/>
<keyword evidence="6" id="KW-1185">Reference proteome</keyword>
<feature type="domain" description="HTH luxR-type" evidence="4">
    <location>
        <begin position="1"/>
        <end position="59"/>
    </location>
</feature>
<evidence type="ECO:0000256" key="1">
    <source>
        <dbReference type="ARBA" id="ARBA00023015"/>
    </source>
</evidence>
<dbReference type="RefSeq" id="WP_219201862.1">
    <property type="nucleotide sequence ID" value="NZ_JAHWQX010000003.1"/>
</dbReference>
<sequence>MTKTERRCLELLASGKTEAEIGQALTLSASEVDAILSVGMRKLGVGNRIAAVAKAGRLGLLET</sequence>
<dbReference type="Proteomes" id="UP001430804">
    <property type="component" value="Unassembled WGS sequence"/>
</dbReference>